<evidence type="ECO:0000313" key="3">
    <source>
        <dbReference type="Proteomes" id="UP000014680"/>
    </source>
</evidence>
<dbReference type="GeneID" id="14883073"/>
<feature type="signal peptide" evidence="1">
    <location>
        <begin position="1"/>
        <end position="16"/>
    </location>
</feature>
<evidence type="ECO:0000256" key="1">
    <source>
        <dbReference type="SAM" id="SignalP"/>
    </source>
</evidence>
<reference evidence="2 3" key="1">
    <citation type="submission" date="2012-10" db="EMBL/GenBank/DDBJ databases">
        <authorList>
            <person name="Zafar N."/>
            <person name="Inman J."/>
            <person name="Hall N."/>
            <person name="Lorenzi H."/>
            <person name="Caler E."/>
        </authorList>
    </citation>
    <scope>NUCLEOTIDE SEQUENCE [LARGE SCALE GENOMIC DNA]</scope>
    <source>
        <strain evidence="2 3">IP1</strain>
    </source>
</reference>
<gene>
    <name evidence="2" type="ORF">EIN_502480</name>
</gene>
<organism evidence="2 3">
    <name type="scientific">Entamoeba invadens IP1</name>
    <dbReference type="NCBI Taxonomy" id="370355"/>
    <lineage>
        <taxon>Eukaryota</taxon>
        <taxon>Amoebozoa</taxon>
        <taxon>Evosea</taxon>
        <taxon>Archamoebae</taxon>
        <taxon>Mastigamoebida</taxon>
        <taxon>Entamoebidae</taxon>
        <taxon>Entamoeba</taxon>
    </lineage>
</organism>
<evidence type="ECO:0000313" key="2">
    <source>
        <dbReference type="EMBL" id="ELP84115.1"/>
    </source>
</evidence>
<dbReference type="RefSeq" id="XP_004183461.1">
    <property type="nucleotide sequence ID" value="XM_004183413.1"/>
</dbReference>
<dbReference type="AlphaFoldDB" id="A0A0A1TV00"/>
<feature type="chain" id="PRO_5001990446" evidence="1">
    <location>
        <begin position="17"/>
        <end position="273"/>
    </location>
</feature>
<keyword evidence="3" id="KW-1185">Reference proteome</keyword>
<dbReference type="KEGG" id="eiv:EIN_502480"/>
<name>A0A0A1TV00_ENTIV</name>
<dbReference type="EMBL" id="KB207167">
    <property type="protein sequence ID" value="ELP84115.1"/>
    <property type="molecule type" value="Genomic_DNA"/>
</dbReference>
<keyword evidence="1" id="KW-0732">Signal</keyword>
<proteinExistence type="predicted"/>
<accession>A0A0A1TV00</accession>
<dbReference type="VEuPathDB" id="AmoebaDB:EIN_502480"/>
<sequence>MLVFVFVLIPLATSHTLTIVLVTAPKEGVMSKALLRTMKDLFAAFKNMPPDLEISNFYFVKGCLEDCDYPDLEKVTQIMKVEFPNIPVITYWPHFPLKEGAIPCEWGNEYYSTHYSRIGAPVWSEQIFRKYMTVNYLFRSALHHSIKTHPADYYLMAEDDQTYESYTFSAIKELMERNKNENKRCFSKISTIENDYGKLYTDDISYVNKYIWGAFGVLRSKSETELFLRGLKYSNYHDSEDCTAHVICRYVNRTNVELNVVSQHFGRNGKIPK</sequence>
<protein>
    <submittedName>
        <fullName evidence="2">Uncharacterized protein</fullName>
    </submittedName>
</protein>
<dbReference type="Proteomes" id="UP000014680">
    <property type="component" value="Unassembled WGS sequence"/>
</dbReference>